<comment type="caution">
    <text evidence="1">The sequence shown here is derived from an EMBL/GenBank/DDBJ whole genome shotgun (WGS) entry which is preliminary data.</text>
</comment>
<evidence type="ECO:0000313" key="1">
    <source>
        <dbReference type="EMBL" id="THD11720.1"/>
    </source>
</evidence>
<dbReference type="AlphaFoldDB" id="A0A4S3KRT9"/>
<dbReference type="EMBL" id="MWQO01000007">
    <property type="protein sequence ID" value="THD11720.1"/>
    <property type="molecule type" value="Genomic_DNA"/>
</dbReference>
<organism evidence="1 2">
    <name type="scientific">Metallibacterium scheffleri</name>
    <dbReference type="NCBI Taxonomy" id="993689"/>
    <lineage>
        <taxon>Bacteria</taxon>
        <taxon>Pseudomonadati</taxon>
        <taxon>Pseudomonadota</taxon>
        <taxon>Gammaproteobacteria</taxon>
        <taxon>Lysobacterales</taxon>
        <taxon>Rhodanobacteraceae</taxon>
        <taxon>Metallibacterium</taxon>
    </lineage>
</organism>
<reference evidence="1 2" key="1">
    <citation type="submission" date="2017-02" db="EMBL/GenBank/DDBJ databases">
        <title>Whole genome sequencing of Metallibacterium scheffleri DSM 24874 (T).</title>
        <authorList>
            <person name="Kumar S."/>
            <person name="Patil P."/>
            <person name="Patil P.B."/>
        </authorList>
    </citation>
    <scope>NUCLEOTIDE SEQUENCE [LARGE SCALE GENOMIC DNA]</scope>
    <source>
        <strain evidence="1 2">DSM 24874</strain>
    </source>
</reference>
<dbReference type="Proteomes" id="UP000307749">
    <property type="component" value="Unassembled WGS sequence"/>
</dbReference>
<protein>
    <submittedName>
        <fullName evidence="1">Uncharacterized protein</fullName>
    </submittedName>
</protein>
<evidence type="ECO:0000313" key="2">
    <source>
        <dbReference type="Proteomes" id="UP000307749"/>
    </source>
</evidence>
<keyword evidence="2" id="KW-1185">Reference proteome</keyword>
<sequence>MLTLALLPLSALALQAPPNVHCTSAPVPPGSSLSLVASQIAINGLPMAIVAAHSTLPPQAFLQFYATAWTAPDGHPVYIRYPLGPWQVIAHAEGGCFYTVQVQAAGTGSGALIGVSMPKRGSNNAMVLDVAAPGDARVLTHMVSEDGDKQGNTWLLYTANPTAAVMRFYARTLKQQGWARIMQRQSPGKPGVATAMYQKGVSNMGLVVQPMRAGSSITLTVESH</sequence>
<gene>
    <name evidence="1" type="ORF">B1806_02305</name>
</gene>
<dbReference type="STRING" id="993689.GCA_002077135_01535"/>
<name>A0A4S3KRT9_9GAMM</name>
<proteinExistence type="predicted"/>
<accession>A0A4S3KRT9</accession>